<keyword evidence="3" id="KW-1185">Reference proteome</keyword>
<gene>
    <name evidence="2" type="ORF">Amon01_000237100</name>
</gene>
<dbReference type="Proteomes" id="UP001165063">
    <property type="component" value="Unassembled WGS sequence"/>
</dbReference>
<dbReference type="Pfam" id="PF25567">
    <property type="entry name" value="TPR_SYO1"/>
    <property type="match status" value="1"/>
</dbReference>
<reference evidence="2" key="1">
    <citation type="submission" date="2023-04" db="EMBL/GenBank/DDBJ databases">
        <title>Ambrosiozyma monospora NBRC 1965.</title>
        <authorList>
            <person name="Ichikawa N."/>
            <person name="Sato H."/>
            <person name="Tonouchi N."/>
        </authorList>
    </citation>
    <scope>NUCLEOTIDE SEQUENCE</scope>
    <source>
        <strain evidence="2">NBRC 1965</strain>
    </source>
</reference>
<accession>A0A9W7DIC9</accession>
<dbReference type="InterPro" id="IPR057990">
    <property type="entry name" value="TPR_SYO1"/>
</dbReference>
<dbReference type="EMBL" id="BSXU01000850">
    <property type="protein sequence ID" value="GMG21945.1"/>
    <property type="molecule type" value="Genomic_DNA"/>
</dbReference>
<protein>
    <submittedName>
        <fullName evidence="2">Unnamed protein product</fullName>
    </submittedName>
</protein>
<evidence type="ECO:0000259" key="1">
    <source>
        <dbReference type="Pfam" id="PF25567"/>
    </source>
</evidence>
<dbReference type="AlphaFoldDB" id="A0A9W7DIC9"/>
<evidence type="ECO:0000313" key="2">
    <source>
        <dbReference type="EMBL" id="GMG21945.1"/>
    </source>
</evidence>
<feature type="domain" description="SYO1-like TPR repeats" evidence="1">
    <location>
        <begin position="4"/>
        <end position="65"/>
    </location>
</feature>
<sequence length="67" mass="8234">MFDDDYPYNRPVFHEGGLLKVLEECYDEYRHIYKSIDKKVNLELKERSEDTLTNLDRFIKYKKTELQ</sequence>
<dbReference type="OrthoDB" id="288703at2759"/>
<proteinExistence type="predicted"/>
<dbReference type="Gene3D" id="1.25.10.10">
    <property type="entry name" value="Leucine-rich Repeat Variant"/>
    <property type="match status" value="1"/>
</dbReference>
<dbReference type="InterPro" id="IPR011989">
    <property type="entry name" value="ARM-like"/>
</dbReference>
<comment type="caution">
    <text evidence="2">The sequence shown here is derived from an EMBL/GenBank/DDBJ whole genome shotgun (WGS) entry which is preliminary data.</text>
</comment>
<organism evidence="2 3">
    <name type="scientific">Ambrosiozyma monospora</name>
    <name type="common">Yeast</name>
    <name type="synonym">Endomycopsis monosporus</name>
    <dbReference type="NCBI Taxonomy" id="43982"/>
    <lineage>
        <taxon>Eukaryota</taxon>
        <taxon>Fungi</taxon>
        <taxon>Dikarya</taxon>
        <taxon>Ascomycota</taxon>
        <taxon>Saccharomycotina</taxon>
        <taxon>Pichiomycetes</taxon>
        <taxon>Pichiales</taxon>
        <taxon>Pichiaceae</taxon>
        <taxon>Ambrosiozyma</taxon>
    </lineage>
</organism>
<name>A0A9W7DIC9_AMBMO</name>
<evidence type="ECO:0000313" key="3">
    <source>
        <dbReference type="Proteomes" id="UP001165063"/>
    </source>
</evidence>